<evidence type="ECO:0000313" key="5">
    <source>
        <dbReference type="EMBL" id="WVN87953.1"/>
    </source>
</evidence>
<feature type="compositionally biased region" description="Basic and acidic residues" evidence="3">
    <location>
        <begin position="580"/>
        <end position="589"/>
    </location>
</feature>
<feature type="region of interest" description="Disordered" evidence="3">
    <location>
        <begin position="560"/>
        <end position="635"/>
    </location>
</feature>
<evidence type="ECO:0000256" key="3">
    <source>
        <dbReference type="SAM" id="MobiDB-lite"/>
    </source>
</evidence>
<dbReference type="InterPro" id="IPR016135">
    <property type="entry name" value="UBQ-conjugating_enzyme/RWD"/>
</dbReference>
<feature type="compositionally biased region" description="Polar residues" evidence="3">
    <location>
        <begin position="566"/>
        <end position="579"/>
    </location>
</feature>
<feature type="compositionally biased region" description="Acidic residues" evidence="3">
    <location>
        <begin position="590"/>
        <end position="608"/>
    </location>
</feature>
<sequence>MPPLPPSLPGLPEDYTPQFFGNDIVAQIKSKDSLARVLRCWSDEDGILPPGHELSHPLDRPLKRGEVGISYLADGSLAIVPELTLMLFQREFRKGDLVKRSLANHESALIVDVKTQLKLKHVITGEEIQDWVPYEDVVNTSMIDSRDRVVYNNWVGTVKEVFEEGLVETPSGETYRCVEKCCFLEVGRRFEDVLPKNIVEKMKTDSGSSPQYPTLADRVLEINPVIIYVVWNAINQELSNLEQERCKEPEPFWFGENLKKLTIFSSIHSEPPSIGEVVNFIDQEAEIKYGAKFSSHAQETIKVGAMKIVESRSTLILRWQTGKEIEEPSTGFVPYHDVDDYEAWPGDHVIWRADDGQKRHVVIQTFDPFQRVAKVLFMDDKSTDFVPVMELDPGGRFGNNSYGVSIEQKVLLCDDNAFIPPEIPRLGQNETPVRNLWLSHEFAKMGNEYIKDPAKYKWYKPEGDQKEVDWWGEVVQLHLDGNVTVKLANGEQKKVGLRNISILDEPLGEMIDELGSEIETEIDLGEVLGMGNEHLSHDPSNSADVLKIFETGLKGFKHAVDKSKRQSASEASWETVSNVEENKDGHDRDMEDVDTEGEIMEVDREEEQEVRKRRKVSYDTNKNSYTASGKRPLALPLHTSRLDENEAGSSSASLPSYAPISKLSLENDEHWQSFDVLEQAPSDHHFINEKGMQVANKGFLSRIKREHNALQSSLPENIVVRAYEDRLDLIRVLIIGPEGTPYSDAPFIFDVYLNPTSFPNDPPVVHFHSHTNGHGRCNPNLYEEGKVCLSILGTWSGDEAESWNPAKSSLLQVFVSISGLVLVKSPYHCEPAFAKLEGTIEGKVNSRLYSEKAYVLSRSFVRSALDRPPVDLANEIRHFYITKGRLQSVVDHAQRLIAKGEVAREESEENTEMWNADAMGRLTMGAIITLKRVVAALQTIWDKEIR</sequence>
<keyword evidence="1" id="KW-0808">Transferase</keyword>
<dbReference type="GO" id="GO:0061631">
    <property type="term" value="F:ubiquitin conjugating enzyme activity"/>
    <property type="evidence" value="ECO:0007669"/>
    <property type="project" value="TreeGrafter"/>
</dbReference>
<evidence type="ECO:0000313" key="6">
    <source>
        <dbReference type="Proteomes" id="UP000094043"/>
    </source>
</evidence>
<feature type="compositionally biased region" description="Polar residues" evidence="3">
    <location>
        <begin position="618"/>
        <end position="627"/>
    </location>
</feature>
<reference evidence="5" key="3">
    <citation type="submission" date="2024-01" db="EMBL/GenBank/DDBJ databases">
        <authorList>
            <person name="Coelho M.A."/>
            <person name="David-Palma M."/>
            <person name="Shea T."/>
            <person name="Sun S."/>
            <person name="Cuomo C.A."/>
            <person name="Heitman J."/>
        </authorList>
    </citation>
    <scope>NUCLEOTIDE SEQUENCE</scope>
    <source>
        <strain evidence="5">CBS 7841</strain>
    </source>
</reference>
<dbReference type="Gene3D" id="3.10.110.10">
    <property type="entry name" value="Ubiquitin Conjugating Enzyme"/>
    <property type="match status" value="1"/>
</dbReference>
<dbReference type="GeneID" id="91087361"/>
<dbReference type="PANTHER" id="PTHR46116:SF15">
    <property type="entry name" value="(E3-INDEPENDENT) E2 UBIQUITIN-CONJUGATING ENZYME"/>
    <property type="match status" value="1"/>
</dbReference>
<dbReference type="PROSITE" id="PS50127">
    <property type="entry name" value="UBC_2"/>
    <property type="match status" value="1"/>
</dbReference>
<evidence type="ECO:0000259" key="4">
    <source>
        <dbReference type="PROSITE" id="PS50127"/>
    </source>
</evidence>
<reference evidence="5" key="1">
    <citation type="submission" date="2016-06" db="EMBL/GenBank/DDBJ databases">
        <authorList>
            <person name="Cuomo C."/>
            <person name="Litvintseva A."/>
            <person name="Heitman J."/>
            <person name="Chen Y."/>
            <person name="Sun S."/>
            <person name="Springer D."/>
            <person name="Dromer F."/>
            <person name="Young S."/>
            <person name="Zeng Q."/>
            <person name="Chapman S."/>
            <person name="Gujja S."/>
            <person name="Saif S."/>
            <person name="Birren B."/>
        </authorList>
    </citation>
    <scope>NUCLEOTIDE SEQUENCE</scope>
    <source>
        <strain evidence="5">CBS 7841</strain>
    </source>
</reference>
<keyword evidence="6" id="KW-1185">Reference proteome</keyword>
<dbReference type="EMBL" id="CP143786">
    <property type="protein sequence ID" value="WVN87953.1"/>
    <property type="molecule type" value="Genomic_DNA"/>
</dbReference>
<dbReference type="PANTHER" id="PTHR46116">
    <property type="entry name" value="(E3-INDEPENDENT) E2 UBIQUITIN-CONJUGATING ENZYME"/>
    <property type="match status" value="1"/>
</dbReference>
<dbReference type="RefSeq" id="XP_066068653.1">
    <property type="nucleotide sequence ID" value="XM_066212556.1"/>
</dbReference>
<name>A0AAJ8JT58_9TREE</name>
<reference evidence="5" key="2">
    <citation type="journal article" date="2022" name="Elife">
        <title>Obligate sexual reproduction of a homothallic fungus closely related to the Cryptococcus pathogenic species complex.</title>
        <authorList>
            <person name="Passer A.R."/>
            <person name="Clancey S.A."/>
            <person name="Shea T."/>
            <person name="David-Palma M."/>
            <person name="Averette A.F."/>
            <person name="Boekhout T."/>
            <person name="Porcel B.M."/>
            <person name="Nowrousian M."/>
            <person name="Cuomo C.A."/>
            <person name="Sun S."/>
            <person name="Heitman J."/>
            <person name="Coelho M.A."/>
        </authorList>
    </citation>
    <scope>NUCLEOTIDE SEQUENCE</scope>
    <source>
        <strain evidence="5">CBS 7841</strain>
    </source>
</reference>
<dbReference type="Proteomes" id="UP000094043">
    <property type="component" value="Chromosome 3"/>
</dbReference>
<evidence type="ECO:0000256" key="1">
    <source>
        <dbReference type="ARBA" id="ARBA00022679"/>
    </source>
</evidence>
<dbReference type="SUPFAM" id="SSF54495">
    <property type="entry name" value="UBC-like"/>
    <property type="match status" value="1"/>
</dbReference>
<dbReference type="CDD" id="cd23837">
    <property type="entry name" value="UBCc_UBE2O"/>
    <property type="match status" value="1"/>
</dbReference>
<dbReference type="FunFam" id="3.10.110.10:FF:000094">
    <property type="entry name" value="Probable ubiquitin-conjugating enzyme E2 23"/>
    <property type="match status" value="1"/>
</dbReference>
<protein>
    <recommendedName>
        <fullName evidence="4">UBC core domain-containing protein</fullName>
    </recommendedName>
</protein>
<accession>A0AAJ8JT58</accession>
<dbReference type="SMART" id="SM00212">
    <property type="entry name" value="UBCc"/>
    <property type="match status" value="1"/>
</dbReference>
<evidence type="ECO:0000256" key="2">
    <source>
        <dbReference type="ARBA" id="ARBA00022786"/>
    </source>
</evidence>
<organism evidence="5 6">
    <name type="scientific">Cryptococcus depauperatus CBS 7841</name>
    <dbReference type="NCBI Taxonomy" id="1295531"/>
    <lineage>
        <taxon>Eukaryota</taxon>
        <taxon>Fungi</taxon>
        <taxon>Dikarya</taxon>
        <taxon>Basidiomycota</taxon>
        <taxon>Agaricomycotina</taxon>
        <taxon>Tremellomycetes</taxon>
        <taxon>Tremellales</taxon>
        <taxon>Cryptococcaceae</taxon>
        <taxon>Cryptococcus</taxon>
    </lineage>
</organism>
<dbReference type="InterPro" id="IPR000608">
    <property type="entry name" value="UBC"/>
</dbReference>
<proteinExistence type="predicted"/>
<dbReference type="Pfam" id="PF00179">
    <property type="entry name" value="UQ_con"/>
    <property type="match status" value="1"/>
</dbReference>
<keyword evidence="2" id="KW-0833">Ubl conjugation pathway</keyword>
<gene>
    <name evidence="5" type="ORF">L203_103150</name>
</gene>
<dbReference type="KEGG" id="cdep:91087361"/>
<feature type="domain" description="UBC core" evidence="4">
    <location>
        <begin position="698"/>
        <end position="862"/>
    </location>
</feature>
<dbReference type="AlphaFoldDB" id="A0AAJ8JT58"/>